<gene>
    <name evidence="1" type="ORF">HF519_07880</name>
</gene>
<dbReference type="EMBL" id="JAAXKZ010000019">
    <property type="protein sequence ID" value="NMH91506.1"/>
    <property type="molecule type" value="Genomic_DNA"/>
</dbReference>
<dbReference type="SUPFAM" id="SSF52402">
    <property type="entry name" value="Adenine nucleotide alpha hydrolases-like"/>
    <property type="match status" value="1"/>
</dbReference>
<dbReference type="InterPro" id="IPR014729">
    <property type="entry name" value="Rossmann-like_a/b/a_fold"/>
</dbReference>
<dbReference type="Proteomes" id="UP000586918">
    <property type="component" value="Unassembled WGS sequence"/>
</dbReference>
<dbReference type="AlphaFoldDB" id="A0A848DG01"/>
<comment type="caution">
    <text evidence="1">The sequence shown here is derived from an EMBL/GenBank/DDBJ whole genome shotgun (WGS) entry which is preliminary data.</text>
</comment>
<keyword evidence="2" id="KW-1185">Reference proteome</keyword>
<evidence type="ECO:0000313" key="1">
    <source>
        <dbReference type="EMBL" id="NMH91506.1"/>
    </source>
</evidence>
<dbReference type="RefSeq" id="WP_211169691.1">
    <property type="nucleotide sequence ID" value="NZ_JAAXKZ010000019.1"/>
</dbReference>
<reference evidence="1 2" key="1">
    <citation type="submission" date="2020-04" db="EMBL/GenBank/DDBJ databases">
        <authorList>
            <person name="Klaysubun C."/>
            <person name="Duangmal K."/>
            <person name="Lipun K."/>
        </authorList>
    </citation>
    <scope>NUCLEOTIDE SEQUENCE [LARGE SCALE GENOMIC DNA]</scope>
    <source>
        <strain evidence="1 2">DSM 45300</strain>
    </source>
</reference>
<dbReference type="Gene3D" id="3.40.50.620">
    <property type="entry name" value="HUPs"/>
    <property type="match status" value="1"/>
</dbReference>
<name>A0A848DG01_9PSEU</name>
<organism evidence="1 2">
    <name type="scientific">Pseudonocardia bannensis</name>
    <dbReference type="NCBI Taxonomy" id="630973"/>
    <lineage>
        <taxon>Bacteria</taxon>
        <taxon>Bacillati</taxon>
        <taxon>Actinomycetota</taxon>
        <taxon>Actinomycetes</taxon>
        <taxon>Pseudonocardiales</taxon>
        <taxon>Pseudonocardiaceae</taxon>
        <taxon>Pseudonocardia</taxon>
    </lineage>
</organism>
<sequence>MRDELRKRVEAGPSSFFVLVPNTSAAHYHVVPAAGGLVPMPSMAADYGRPESDEEATALARQRLDRMLVDLSAAGVKVEGNLGSANPLEGIDNVLADRQFDEIIVATLPHRFSRWLKADLPNQVERRFGLPVTTIVTKR</sequence>
<accession>A0A848DG01</accession>
<protein>
    <recommendedName>
        <fullName evidence="3">Universal stress protein</fullName>
    </recommendedName>
</protein>
<proteinExistence type="predicted"/>
<evidence type="ECO:0008006" key="3">
    <source>
        <dbReference type="Google" id="ProtNLM"/>
    </source>
</evidence>
<evidence type="ECO:0000313" key="2">
    <source>
        <dbReference type="Proteomes" id="UP000586918"/>
    </source>
</evidence>